<keyword evidence="2" id="KW-1185">Reference proteome</keyword>
<protein>
    <submittedName>
        <fullName evidence="1">Uncharacterized protein</fullName>
    </submittedName>
</protein>
<dbReference type="RefSeq" id="WP_146561376.1">
    <property type="nucleotide sequence ID" value="NZ_SIHJ01000001.1"/>
</dbReference>
<reference evidence="1 2" key="1">
    <citation type="submission" date="2019-02" db="EMBL/GenBank/DDBJ databases">
        <title>Deep-cultivation of Planctomycetes and their phenomic and genomic characterization uncovers novel biology.</title>
        <authorList>
            <person name="Wiegand S."/>
            <person name="Jogler M."/>
            <person name="Boedeker C."/>
            <person name="Pinto D."/>
            <person name="Vollmers J."/>
            <person name="Rivas-Marin E."/>
            <person name="Kohn T."/>
            <person name="Peeters S.H."/>
            <person name="Heuer A."/>
            <person name="Rast P."/>
            <person name="Oberbeckmann S."/>
            <person name="Bunk B."/>
            <person name="Jeske O."/>
            <person name="Meyerdierks A."/>
            <person name="Storesund J.E."/>
            <person name="Kallscheuer N."/>
            <person name="Luecker S."/>
            <person name="Lage O.M."/>
            <person name="Pohl T."/>
            <person name="Merkel B.J."/>
            <person name="Hornburger P."/>
            <person name="Mueller R.-W."/>
            <person name="Bruemmer F."/>
            <person name="Labrenz M."/>
            <person name="Spormann A.M."/>
            <person name="Op Den Camp H."/>
            <person name="Overmann J."/>
            <person name="Amann R."/>
            <person name="Jetten M.S.M."/>
            <person name="Mascher T."/>
            <person name="Medema M.H."/>
            <person name="Devos D.P."/>
            <person name="Kaster A.-K."/>
            <person name="Ovreas L."/>
            <person name="Rohde M."/>
            <person name="Galperin M.Y."/>
            <person name="Jogler C."/>
        </authorList>
    </citation>
    <scope>NUCLEOTIDE SEQUENCE [LARGE SCALE GENOMIC DNA]</scope>
    <source>
        <strain evidence="1 2">KOR34</strain>
    </source>
</reference>
<gene>
    <name evidence="1" type="ORF">KOR34_01980</name>
</gene>
<accession>A0A5C5V9T6</accession>
<sequence length="88" mass="10237">MPARESKPAQNLRQGFSGRVYPDVTYTLFALAREVNISERVIREKLLEPKLVYAKEVVSGKWLIPGWAWNRYIDLEEKQSWDDPTITA</sequence>
<evidence type="ECO:0000313" key="1">
    <source>
        <dbReference type="EMBL" id="TWT35308.1"/>
    </source>
</evidence>
<proteinExistence type="predicted"/>
<dbReference type="Proteomes" id="UP000316714">
    <property type="component" value="Unassembled WGS sequence"/>
</dbReference>
<comment type="caution">
    <text evidence="1">The sequence shown here is derived from an EMBL/GenBank/DDBJ whole genome shotgun (WGS) entry which is preliminary data.</text>
</comment>
<organism evidence="1 2">
    <name type="scientific">Posidoniimonas corsicana</name>
    <dbReference type="NCBI Taxonomy" id="1938618"/>
    <lineage>
        <taxon>Bacteria</taxon>
        <taxon>Pseudomonadati</taxon>
        <taxon>Planctomycetota</taxon>
        <taxon>Planctomycetia</taxon>
        <taxon>Pirellulales</taxon>
        <taxon>Lacipirellulaceae</taxon>
        <taxon>Posidoniimonas</taxon>
    </lineage>
</organism>
<dbReference type="AlphaFoldDB" id="A0A5C5V9T6"/>
<evidence type="ECO:0000313" key="2">
    <source>
        <dbReference type="Proteomes" id="UP000316714"/>
    </source>
</evidence>
<name>A0A5C5V9T6_9BACT</name>
<dbReference type="EMBL" id="SIHJ01000001">
    <property type="protein sequence ID" value="TWT35308.1"/>
    <property type="molecule type" value="Genomic_DNA"/>
</dbReference>